<protein>
    <submittedName>
        <fullName evidence="1">Uncharacterized protein</fullName>
    </submittedName>
</protein>
<dbReference type="OrthoDB" id="7573907at2"/>
<accession>A0A2U8WAH3</accession>
<dbReference type="KEGG" id="mets:DK389_25045"/>
<name>A0A2U8WAH3_9HYPH</name>
<organism evidence="1 2">
    <name type="scientific">Methylobacterium durans</name>
    <dbReference type="NCBI Taxonomy" id="2202825"/>
    <lineage>
        <taxon>Bacteria</taxon>
        <taxon>Pseudomonadati</taxon>
        <taxon>Pseudomonadota</taxon>
        <taxon>Alphaproteobacteria</taxon>
        <taxon>Hyphomicrobiales</taxon>
        <taxon>Methylobacteriaceae</taxon>
        <taxon>Methylobacterium</taxon>
    </lineage>
</organism>
<evidence type="ECO:0000313" key="1">
    <source>
        <dbReference type="EMBL" id="AWN43163.1"/>
    </source>
</evidence>
<evidence type="ECO:0000313" key="2">
    <source>
        <dbReference type="Proteomes" id="UP000245926"/>
    </source>
</evidence>
<gene>
    <name evidence="1" type="ORF">DK389_25045</name>
</gene>
<dbReference type="Proteomes" id="UP000245926">
    <property type="component" value="Chromosome"/>
</dbReference>
<dbReference type="EMBL" id="CP029550">
    <property type="protein sequence ID" value="AWN43163.1"/>
    <property type="molecule type" value="Genomic_DNA"/>
</dbReference>
<keyword evidence="2" id="KW-1185">Reference proteome</keyword>
<reference evidence="2" key="1">
    <citation type="submission" date="2018-05" db="EMBL/GenBank/DDBJ databases">
        <title>Complete Genome Sequence of Methylobacterium sp. 17SD2-17.</title>
        <authorList>
            <person name="Srinivasan S."/>
        </authorList>
    </citation>
    <scope>NUCLEOTIDE SEQUENCE [LARGE SCALE GENOMIC DNA]</scope>
    <source>
        <strain evidence="2">17SD2-17</strain>
    </source>
</reference>
<sequence>MAAFPVRGIYALKGADFADGDGQVLRMDNYTFDVRISELPMQVQRGDKVSNIALPFLAGLVFTIEDTGDDGFGKQAWILKAENIRTQGSGP</sequence>
<dbReference type="AlphaFoldDB" id="A0A2U8WAH3"/>
<proteinExistence type="predicted"/>